<dbReference type="AlphaFoldDB" id="A0A1W1CEV1"/>
<accession>A0A1W1CEV1</accession>
<name>A0A1W1CEV1_9ZZZZ</name>
<organism evidence="1">
    <name type="scientific">hydrothermal vent metagenome</name>
    <dbReference type="NCBI Taxonomy" id="652676"/>
    <lineage>
        <taxon>unclassified sequences</taxon>
        <taxon>metagenomes</taxon>
        <taxon>ecological metagenomes</taxon>
    </lineage>
</organism>
<gene>
    <name evidence="1" type="ORF">MNB_SV-6-1506</name>
</gene>
<sequence length="82" mass="9688">MEKQKEKSIISLARLFSAWYIRVKNYFRQKEIKFGIVDTTKDKIVAKDCKARGHRATLAIFVNSPLWICRFDQHKIDRAFGI</sequence>
<evidence type="ECO:0000313" key="1">
    <source>
        <dbReference type="EMBL" id="SFV64255.1"/>
    </source>
</evidence>
<dbReference type="EMBL" id="FPHC01000070">
    <property type="protein sequence ID" value="SFV64255.1"/>
    <property type="molecule type" value="Genomic_DNA"/>
</dbReference>
<proteinExistence type="predicted"/>
<protein>
    <submittedName>
        <fullName evidence="1">Glutaredoxin and related proteins</fullName>
    </submittedName>
</protein>
<reference evidence="1" key="1">
    <citation type="submission" date="2016-10" db="EMBL/GenBank/DDBJ databases">
        <authorList>
            <person name="de Groot N.N."/>
        </authorList>
    </citation>
    <scope>NUCLEOTIDE SEQUENCE</scope>
</reference>